<evidence type="ECO:0000256" key="10">
    <source>
        <dbReference type="ARBA" id="ARBA00023136"/>
    </source>
</evidence>
<gene>
    <name evidence="13" type="ORF">MANES_11G124800</name>
</gene>
<evidence type="ECO:0000256" key="8">
    <source>
        <dbReference type="ARBA" id="ARBA00022989"/>
    </source>
</evidence>
<dbReference type="GO" id="GO:0005789">
    <property type="term" value="C:endoplasmic reticulum membrane"/>
    <property type="evidence" value="ECO:0000318"/>
    <property type="project" value="GO_Central"/>
</dbReference>
<evidence type="ECO:0000313" key="13">
    <source>
        <dbReference type="EMBL" id="OAY37734.1"/>
    </source>
</evidence>
<keyword evidence="9 12" id="KW-0175">Coiled coil</keyword>
<feature type="transmembrane region" description="Helical" evidence="11">
    <location>
        <begin position="43"/>
        <end position="64"/>
    </location>
</feature>
<name>A0A2C9V0I8_MANES</name>
<evidence type="ECO:0000256" key="4">
    <source>
        <dbReference type="ARBA" id="ARBA00022692"/>
    </source>
</evidence>
<keyword evidence="11" id="KW-0931">ER-Golgi transport</keyword>
<feature type="transmembrane region" description="Helical" evidence="11">
    <location>
        <begin position="6"/>
        <end position="22"/>
    </location>
</feature>
<dbReference type="GO" id="GO:0070973">
    <property type="term" value="P:protein localization to endoplasmic reticulum exit site"/>
    <property type="evidence" value="ECO:0000318"/>
    <property type="project" value="GO_Central"/>
</dbReference>
<evidence type="ECO:0000256" key="6">
    <source>
        <dbReference type="ARBA" id="ARBA00022824"/>
    </source>
</evidence>
<dbReference type="EMBL" id="CM004397">
    <property type="protein sequence ID" value="OAY37734.1"/>
    <property type="molecule type" value="Genomic_DNA"/>
</dbReference>
<dbReference type="Gene3D" id="1.20.5.110">
    <property type="match status" value="1"/>
</dbReference>
<reference evidence="13" key="1">
    <citation type="submission" date="2016-02" db="EMBL/GenBank/DDBJ databases">
        <title>WGS assembly of Manihot esculenta.</title>
        <authorList>
            <person name="Bredeson J.V."/>
            <person name="Prochnik S.E."/>
            <person name="Lyons J.B."/>
            <person name="Schmutz J."/>
            <person name="Grimwood J."/>
            <person name="Vrebalov J."/>
            <person name="Bart R.S."/>
            <person name="Amuge T."/>
            <person name="Ferguson M.E."/>
            <person name="Green R."/>
            <person name="Putnam N."/>
            <person name="Stites J."/>
            <person name="Rounsley S."/>
            <person name="Rokhsar D.S."/>
        </authorList>
    </citation>
    <scope>NUCLEOTIDE SEQUENCE [LARGE SCALE GENOMIC DNA]</scope>
    <source>
        <tissue evidence="13">Leaf</tissue>
    </source>
</reference>
<keyword evidence="7 11" id="KW-0653">Protein transport</keyword>
<dbReference type="PANTHER" id="PTHR12701:SF18">
    <property type="entry name" value="ENDOPLASMIC RETICULUM TRANSMEMBRANE PROTEIN"/>
    <property type="match status" value="1"/>
</dbReference>
<keyword evidence="8 11" id="KW-1133">Transmembrane helix</keyword>
<keyword evidence="3 11" id="KW-0813">Transport</keyword>
<dbReference type="FunFam" id="1.20.5.110:FF:000011">
    <property type="entry name" value="B-cell receptor-associated protein 29"/>
    <property type="match status" value="1"/>
</dbReference>
<dbReference type="InterPro" id="IPR008417">
    <property type="entry name" value="BAP29/BAP31"/>
</dbReference>
<keyword evidence="6 11" id="KW-0256">Endoplasmic reticulum</keyword>
<evidence type="ECO:0000256" key="12">
    <source>
        <dbReference type="SAM" id="Coils"/>
    </source>
</evidence>
<dbReference type="GO" id="GO:0006886">
    <property type="term" value="P:intracellular protein transport"/>
    <property type="evidence" value="ECO:0007669"/>
    <property type="project" value="UniProtKB-UniRule"/>
</dbReference>
<comment type="subcellular location">
    <subcellularLocation>
        <location evidence="1 11">Endoplasmic reticulum membrane</location>
        <topology evidence="1 11">Multi-pass membrane protein</topology>
    </subcellularLocation>
</comment>
<evidence type="ECO:0000256" key="1">
    <source>
        <dbReference type="ARBA" id="ARBA00004477"/>
    </source>
</evidence>
<protein>
    <recommendedName>
        <fullName evidence="11">Endoplasmic reticulum transmembrane protein</fullName>
    </recommendedName>
</protein>
<keyword evidence="10 11" id="KW-0472">Membrane</keyword>
<keyword evidence="5" id="KW-0053">Apoptosis</keyword>
<sequence>MIQLLYTLLFSEMAFIMVLLFKSPLRKLVLMGLDRVKRGHGPIMVKTVAGTVFVVLMSSVYSIMKIQKRSIDEGSVNPTDQVLMAKNLLEATLMGSSLFLGLMIDRLHHYIRELRIRRKSMEAVKKQNQVFEDGKVKESKALEKEVTTLQAKLKQVESELEVKTKEAHASEANAVALRKQSEGFLLEYDRLLEENQTLRNQLQFLDLRLSRSGSKKNT</sequence>
<evidence type="ECO:0000256" key="7">
    <source>
        <dbReference type="ARBA" id="ARBA00022927"/>
    </source>
</evidence>
<evidence type="ECO:0000256" key="11">
    <source>
        <dbReference type="RuleBase" id="RU367026"/>
    </source>
</evidence>
<evidence type="ECO:0000256" key="9">
    <source>
        <dbReference type="ARBA" id="ARBA00023054"/>
    </source>
</evidence>
<dbReference type="STRING" id="3983.A0A2C9V0I8"/>
<evidence type="ECO:0000256" key="3">
    <source>
        <dbReference type="ARBA" id="ARBA00022448"/>
    </source>
</evidence>
<accession>A0A2C9V0I8</accession>
<proteinExistence type="inferred from homology"/>
<dbReference type="Gramene" id="Manes.17G029048.1.v8.1">
    <property type="protein sequence ID" value="Manes.17G029048.1.v8.1.CDS"/>
    <property type="gene ID" value="Manes.17G029048.v8.1"/>
</dbReference>
<dbReference type="PANTHER" id="PTHR12701">
    <property type="entry name" value="BCR-ASSOCIATED PROTEIN, BAP"/>
    <property type="match status" value="1"/>
</dbReference>
<comment type="function">
    <text evidence="11">May play a role in anterograde transport of membrane proteins from the endoplasmic reticulum to the Golgi.</text>
</comment>
<dbReference type="AlphaFoldDB" id="A0A2C9V0I8"/>
<dbReference type="GO" id="GO:0006888">
    <property type="term" value="P:endoplasmic reticulum to Golgi vesicle-mediated transport"/>
    <property type="evidence" value="ECO:0000318"/>
    <property type="project" value="GO_Central"/>
</dbReference>
<dbReference type="OrthoDB" id="435607at2759"/>
<evidence type="ECO:0000256" key="2">
    <source>
        <dbReference type="ARBA" id="ARBA00007956"/>
    </source>
</evidence>
<comment type="similarity">
    <text evidence="2 11">Belongs to the BCAP29/BCAP31 family.</text>
</comment>
<keyword evidence="4 11" id="KW-0812">Transmembrane</keyword>
<feature type="coiled-coil region" evidence="12">
    <location>
        <begin position="139"/>
        <end position="208"/>
    </location>
</feature>
<organism evidence="13">
    <name type="scientific">Manihot esculenta</name>
    <name type="common">Cassava</name>
    <name type="synonym">Jatropha manihot</name>
    <dbReference type="NCBI Taxonomy" id="3983"/>
    <lineage>
        <taxon>Eukaryota</taxon>
        <taxon>Viridiplantae</taxon>
        <taxon>Streptophyta</taxon>
        <taxon>Embryophyta</taxon>
        <taxon>Tracheophyta</taxon>
        <taxon>Spermatophyta</taxon>
        <taxon>Magnoliopsida</taxon>
        <taxon>eudicotyledons</taxon>
        <taxon>Gunneridae</taxon>
        <taxon>Pentapetalae</taxon>
        <taxon>rosids</taxon>
        <taxon>fabids</taxon>
        <taxon>Malpighiales</taxon>
        <taxon>Euphorbiaceae</taxon>
        <taxon>Crotonoideae</taxon>
        <taxon>Manihoteae</taxon>
        <taxon>Manihot</taxon>
    </lineage>
</organism>
<comment type="caution">
    <text evidence="11">Lacks conserved residue(s) required for the propagation of feature annotation.</text>
</comment>
<evidence type="ECO:0000256" key="5">
    <source>
        <dbReference type="ARBA" id="ARBA00022703"/>
    </source>
</evidence>